<comment type="caution">
    <text evidence="1">The sequence shown here is derived from an EMBL/GenBank/DDBJ whole genome shotgun (WGS) entry which is preliminary data.</text>
</comment>
<evidence type="ECO:0000313" key="2">
    <source>
        <dbReference type="Proteomes" id="UP000823895"/>
    </source>
</evidence>
<name>A0A9D2P7P3_9FIRM</name>
<reference evidence="1" key="2">
    <citation type="submission" date="2021-04" db="EMBL/GenBank/DDBJ databases">
        <authorList>
            <person name="Gilroy R."/>
        </authorList>
    </citation>
    <scope>NUCLEOTIDE SEQUENCE</scope>
    <source>
        <strain evidence="1">CHK165-2605</strain>
    </source>
</reference>
<proteinExistence type="predicted"/>
<dbReference type="EMBL" id="DWWI01000223">
    <property type="protein sequence ID" value="HJC44154.1"/>
    <property type="molecule type" value="Genomic_DNA"/>
</dbReference>
<organism evidence="1 2">
    <name type="scientific">Candidatus Mediterraneibacter gallistercoris</name>
    <dbReference type="NCBI Taxonomy" id="2838671"/>
    <lineage>
        <taxon>Bacteria</taxon>
        <taxon>Bacillati</taxon>
        <taxon>Bacillota</taxon>
        <taxon>Clostridia</taxon>
        <taxon>Lachnospirales</taxon>
        <taxon>Lachnospiraceae</taxon>
        <taxon>Mediterraneibacter</taxon>
    </lineage>
</organism>
<evidence type="ECO:0000313" key="1">
    <source>
        <dbReference type="EMBL" id="HJC44154.1"/>
    </source>
</evidence>
<reference evidence="1" key="1">
    <citation type="journal article" date="2021" name="PeerJ">
        <title>Extensive microbial diversity within the chicken gut microbiome revealed by metagenomics and culture.</title>
        <authorList>
            <person name="Gilroy R."/>
            <person name="Ravi A."/>
            <person name="Getino M."/>
            <person name="Pursley I."/>
            <person name="Horton D.L."/>
            <person name="Alikhan N.F."/>
            <person name="Baker D."/>
            <person name="Gharbi K."/>
            <person name="Hall N."/>
            <person name="Watson M."/>
            <person name="Adriaenssens E.M."/>
            <person name="Foster-Nyarko E."/>
            <person name="Jarju S."/>
            <person name="Secka A."/>
            <person name="Antonio M."/>
            <person name="Oren A."/>
            <person name="Chaudhuri R.R."/>
            <person name="La Ragione R."/>
            <person name="Hildebrand F."/>
            <person name="Pallen M.J."/>
        </authorList>
    </citation>
    <scope>NUCLEOTIDE SEQUENCE</scope>
    <source>
        <strain evidence="1">CHK165-2605</strain>
    </source>
</reference>
<gene>
    <name evidence="1" type="ORF">H9756_10860</name>
</gene>
<dbReference type="Proteomes" id="UP000823895">
    <property type="component" value="Unassembled WGS sequence"/>
</dbReference>
<protein>
    <submittedName>
        <fullName evidence="1">DUF3842 family protein</fullName>
    </submittedName>
</protein>
<dbReference type="Pfam" id="PF12953">
    <property type="entry name" value="DUF3842"/>
    <property type="match status" value="1"/>
</dbReference>
<dbReference type="InterPro" id="IPR024208">
    <property type="entry name" value="DUF3842"/>
</dbReference>
<accession>A0A9D2P7P3</accession>
<sequence>MRVLIIDGQGGGLGRQLVGAVKEYDPGIEVLAVGTNSAATNAMLRAGADQAATGENSVAVASKKADVIMGPVGIVIADSMLGEITPRMAVAVGQSSAKRILIPVNLCDNIVVGVSDASMGKNVQNAVEALARFTQEIR</sequence>
<dbReference type="AlphaFoldDB" id="A0A9D2P7P3"/>